<dbReference type="OrthoDB" id="9787880at2"/>
<dbReference type="RefSeq" id="WP_083290550.1">
    <property type="nucleotide sequence ID" value="NZ_VYWO01000001.1"/>
</dbReference>
<evidence type="ECO:0000313" key="5">
    <source>
        <dbReference type="Proteomes" id="UP000327148"/>
    </source>
</evidence>
<evidence type="ECO:0000256" key="1">
    <source>
        <dbReference type="ARBA" id="ARBA00001946"/>
    </source>
</evidence>
<name>A0A5N1GNM8_9LACT</name>
<comment type="cofactor">
    <cofactor evidence="1">
        <name>Mg(2+)</name>
        <dbReference type="ChEBI" id="CHEBI:18420"/>
    </cofactor>
</comment>
<dbReference type="SUPFAM" id="SSF55811">
    <property type="entry name" value="Nudix"/>
    <property type="match status" value="1"/>
</dbReference>
<dbReference type="PROSITE" id="PS00893">
    <property type="entry name" value="NUDIX_BOX"/>
    <property type="match status" value="1"/>
</dbReference>
<dbReference type="PROSITE" id="PS51462">
    <property type="entry name" value="NUDIX"/>
    <property type="match status" value="1"/>
</dbReference>
<dbReference type="InterPro" id="IPR000086">
    <property type="entry name" value="NUDIX_hydrolase_dom"/>
</dbReference>
<evidence type="ECO:0000259" key="3">
    <source>
        <dbReference type="PROSITE" id="PS51462"/>
    </source>
</evidence>
<reference evidence="4 5" key="1">
    <citation type="submission" date="2019-09" db="EMBL/GenBank/DDBJ databases">
        <title>Draft genome sequence assemblies of isolates from the urinary tract.</title>
        <authorList>
            <person name="Mores C.R."/>
            <person name="Putonti C."/>
            <person name="Wolfe A.J."/>
        </authorList>
    </citation>
    <scope>NUCLEOTIDE SEQUENCE [LARGE SCALE GENOMIC DNA]</scope>
    <source>
        <strain evidence="4 5">UMB623</strain>
    </source>
</reference>
<gene>
    <name evidence="4" type="ORF">F6I03_01300</name>
</gene>
<dbReference type="STRING" id="119206.AWM72_08630"/>
<dbReference type="PANTHER" id="PTHR43046">
    <property type="entry name" value="GDP-MANNOSE MANNOSYL HYDROLASE"/>
    <property type="match status" value="1"/>
</dbReference>
<comment type="caution">
    <text evidence="4">The sequence shown here is derived from an EMBL/GenBank/DDBJ whole genome shotgun (WGS) entry which is preliminary data.</text>
</comment>
<proteinExistence type="predicted"/>
<dbReference type="EMBL" id="VYWO01000001">
    <property type="protein sequence ID" value="KAA9301869.1"/>
    <property type="molecule type" value="Genomic_DNA"/>
</dbReference>
<dbReference type="Pfam" id="PF00293">
    <property type="entry name" value="NUDIX"/>
    <property type="match status" value="1"/>
</dbReference>
<sequence>MSEHYQSPSAGILILTRQNGGRTEVLLQHRANTKMLPQQWDLISGHVEAAETVRQAIVREAKEEIGISLDVDDLDFVLLSHNRISQDSTYYNIFFTSQRFQGDPRILEPEKHDALDWFPLDDLPSPLVKDRKLALEALETGQTYVEVDFDAYGD</sequence>
<protein>
    <submittedName>
        <fullName evidence="4">NUDIX domain-containing protein</fullName>
    </submittedName>
</protein>
<dbReference type="PANTHER" id="PTHR43046:SF14">
    <property type="entry name" value="MUTT_NUDIX FAMILY PROTEIN"/>
    <property type="match status" value="1"/>
</dbReference>
<evidence type="ECO:0000256" key="2">
    <source>
        <dbReference type="ARBA" id="ARBA00022801"/>
    </source>
</evidence>
<dbReference type="AlphaFoldDB" id="A0A5N1GNM8"/>
<dbReference type="Gene3D" id="3.90.79.10">
    <property type="entry name" value="Nucleoside Triphosphate Pyrophosphohydrolase"/>
    <property type="match status" value="1"/>
</dbReference>
<dbReference type="CDD" id="cd04683">
    <property type="entry name" value="NUDIX_Hydrolase"/>
    <property type="match status" value="1"/>
</dbReference>
<accession>A0A5N1GNM8</accession>
<dbReference type="Proteomes" id="UP000327148">
    <property type="component" value="Unassembled WGS sequence"/>
</dbReference>
<dbReference type="GO" id="GO:0016787">
    <property type="term" value="F:hydrolase activity"/>
    <property type="evidence" value="ECO:0007669"/>
    <property type="project" value="UniProtKB-KW"/>
</dbReference>
<evidence type="ECO:0000313" key="4">
    <source>
        <dbReference type="EMBL" id="KAA9301869.1"/>
    </source>
</evidence>
<feature type="domain" description="Nudix hydrolase" evidence="3">
    <location>
        <begin position="5"/>
        <end position="139"/>
    </location>
</feature>
<keyword evidence="2" id="KW-0378">Hydrolase</keyword>
<organism evidence="4 5">
    <name type="scientific">Aerococcus sanguinicola</name>
    <dbReference type="NCBI Taxonomy" id="119206"/>
    <lineage>
        <taxon>Bacteria</taxon>
        <taxon>Bacillati</taxon>
        <taxon>Bacillota</taxon>
        <taxon>Bacilli</taxon>
        <taxon>Lactobacillales</taxon>
        <taxon>Aerococcaceae</taxon>
        <taxon>Aerococcus</taxon>
    </lineage>
</organism>
<dbReference type="InterPro" id="IPR015797">
    <property type="entry name" value="NUDIX_hydrolase-like_dom_sf"/>
</dbReference>
<dbReference type="InterPro" id="IPR020084">
    <property type="entry name" value="NUDIX_hydrolase_CS"/>
</dbReference>